<dbReference type="PROSITE" id="PS50893">
    <property type="entry name" value="ABC_TRANSPORTER_2"/>
    <property type="match status" value="1"/>
</dbReference>
<dbReference type="EMBL" id="BJXA01000058">
    <property type="protein sequence ID" value="GEM41828.1"/>
    <property type="molecule type" value="Genomic_DNA"/>
</dbReference>
<dbReference type="FunFam" id="3.40.50.300:FF:000134">
    <property type="entry name" value="Iron-enterobactin ABC transporter ATP-binding protein"/>
    <property type="match status" value="1"/>
</dbReference>
<proteinExistence type="predicted"/>
<keyword evidence="1" id="KW-0813">Transport</keyword>
<dbReference type="GO" id="GO:0005524">
    <property type="term" value="F:ATP binding"/>
    <property type="evidence" value="ECO:0007669"/>
    <property type="project" value="UniProtKB-KW"/>
</dbReference>
<evidence type="ECO:0000313" key="7">
    <source>
        <dbReference type="Proteomes" id="UP000321424"/>
    </source>
</evidence>
<dbReference type="Proteomes" id="UP000321424">
    <property type="component" value="Unassembled WGS sequence"/>
</dbReference>
<dbReference type="RefSeq" id="WP_246181182.1">
    <property type="nucleotide sequence ID" value="NZ_BJXA01000058.1"/>
</dbReference>
<dbReference type="GO" id="GO:0016887">
    <property type="term" value="F:ATP hydrolysis activity"/>
    <property type="evidence" value="ECO:0007669"/>
    <property type="project" value="InterPro"/>
</dbReference>
<dbReference type="SUPFAM" id="SSF52540">
    <property type="entry name" value="P-loop containing nucleoside triphosphate hydrolases"/>
    <property type="match status" value="1"/>
</dbReference>
<evidence type="ECO:0000256" key="3">
    <source>
        <dbReference type="ARBA" id="ARBA00022840"/>
    </source>
</evidence>
<dbReference type="InterPro" id="IPR027417">
    <property type="entry name" value="P-loop_NTPase"/>
</dbReference>
<comment type="caution">
    <text evidence="6">The sequence shown here is derived from an EMBL/GenBank/DDBJ whole genome shotgun (WGS) entry which is preliminary data.</text>
</comment>
<accession>A0A511MNQ6</accession>
<evidence type="ECO:0000256" key="2">
    <source>
        <dbReference type="ARBA" id="ARBA00022741"/>
    </source>
</evidence>
<evidence type="ECO:0000313" key="6">
    <source>
        <dbReference type="EMBL" id="GEM41828.1"/>
    </source>
</evidence>
<keyword evidence="7" id="KW-1185">Reference proteome</keyword>
<keyword evidence="2" id="KW-0547">Nucleotide-binding</keyword>
<dbReference type="Gene3D" id="3.40.50.300">
    <property type="entry name" value="P-loop containing nucleotide triphosphate hydrolases"/>
    <property type="match status" value="1"/>
</dbReference>
<dbReference type="PROSITE" id="PS00211">
    <property type="entry name" value="ABC_TRANSPORTER_1"/>
    <property type="match status" value="1"/>
</dbReference>
<organism evidence="6 7">
    <name type="scientific">Nocardia ninae NBRC 108245</name>
    <dbReference type="NCBI Taxonomy" id="1210091"/>
    <lineage>
        <taxon>Bacteria</taxon>
        <taxon>Bacillati</taxon>
        <taxon>Actinomycetota</taxon>
        <taxon>Actinomycetes</taxon>
        <taxon>Mycobacteriales</taxon>
        <taxon>Nocardiaceae</taxon>
        <taxon>Nocardia</taxon>
    </lineage>
</organism>
<dbReference type="InterPro" id="IPR003439">
    <property type="entry name" value="ABC_transporter-like_ATP-bd"/>
</dbReference>
<dbReference type="PANTHER" id="PTHR42794:SF2">
    <property type="entry name" value="ABC TRANSPORTER ATP-BINDING PROTEIN"/>
    <property type="match status" value="1"/>
</dbReference>
<feature type="compositionally biased region" description="Basic and acidic residues" evidence="4">
    <location>
        <begin position="7"/>
        <end position="25"/>
    </location>
</feature>
<keyword evidence="3 6" id="KW-0067">ATP-binding</keyword>
<dbReference type="PANTHER" id="PTHR42794">
    <property type="entry name" value="HEMIN IMPORT ATP-BINDING PROTEIN HMUV"/>
    <property type="match status" value="1"/>
</dbReference>
<dbReference type="CDD" id="cd03214">
    <property type="entry name" value="ABC_Iron-Siderophores_B12_Hemin"/>
    <property type="match status" value="1"/>
</dbReference>
<feature type="domain" description="ABC transporter" evidence="5">
    <location>
        <begin position="79"/>
        <end position="311"/>
    </location>
</feature>
<evidence type="ECO:0000259" key="5">
    <source>
        <dbReference type="PROSITE" id="PS50893"/>
    </source>
</evidence>
<dbReference type="AlphaFoldDB" id="A0A511MNQ6"/>
<dbReference type="Pfam" id="PF00005">
    <property type="entry name" value="ABC_tran"/>
    <property type="match status" value="1"/>
</dbReference>
<dbReference type="InterPro" id="IPR003593">
    <property type="entry name" value="AAA+_ATPase"/>
</dbReference>
<feature type="region of interest" description="Disordered" evidence="4">
    <location>
        <begin position="1"/>
        <end position="33"/>
    </location>
</feature>
<sequence length="334" mass="35342">MSSNETARGRTKPELSEAADRRVNGKEPTGSGVMETSAVAGAAQGIAETTGTAYGVAESTSTTRTAHGSVETTSTTGALEVHGLTCAAGRRTVVTDVSFAIQPGETIGIVGPNGAGKSTLLQTLAGVRRPVRGRVTVDDEVLHEMSSRRRARTVAMVAQDERPPADLRAGEVVALGLTPYLPPWGAGSPLEQQAVQEALATVDLTGFADRPVHRLSGGERQRVLLARALVQNTPVLLLDEPTNHLDITHRLELLALTRTLQRTVIMALHDLTLADRYCDRILVLHNGTAHPLAEPATALAPEVVDTVFGVRALRVPHPETGDPHLLITPREAGP</sequence>
<evidence type="ECO:0000256" key="1">
    <source>
        <dbReference type="ARBA" id="ARBA00022448"/>
    </source>
</evidence>
<name>A0A511MNQ6_9NOCA</name>
<gene>
    <name evidence="6" type="ORF">NN4_63470</name>
</gene>
<reference evidence="6 7" key="1">
    <citation type="submission" date="2019-07" db="EMBL/GenBank/DDBJ databases">
        <title>Whole genome shotgun sequence of Nocardia ninae NBRC 108245.</title>
        <authorList>
            <person name="Hosoyama A."/>
            <person name="Uohara A."/>
            <person name="Ohji S."/>
            <person name="Ichikawa N."/>
        </authorList>
    </citation>
    <scope>NUCLEOTIDE SEQUENCE [LARGE SCALE GENOMIC DNA]</scope>
    <source>
        <strain evidence="6 7">NBRC 108245</strain>
    </source>
</reference>
<dbReference type="SMART" id="SM00382">
    <property type="entry name" value="AAA"/>
    <property type="match status" value="1"/>
</dbReference>
<evidence type="ECO:0000256" key="4">
    <source>
        <dbReference type="SAM" id="MobiDB-lite"/>
    </source>
</evidence>
<protein>
    <submittedName>
        <fullName evidence="6">ABC transporter ATP-binding protein</fullName>
    </submittedName>
</protein>
<dbReference type="InterPro" id="IPR017871">
    <property type="entry name" value="ABC_transporter-like_CS"/>
</dbReference>